<evidence type="ECO:0000256" key="1">
    <source>
        <dbReference type="ARBA" id="ARBA00023163"/>
    </source>
</evidence>
<dbReference type="KEGG" id="ttf:THTE_3875"/>
<feature type="domain" description="NusG-like N-terminal" evidence="2">
    <location>
        <begin position="27"/>
        <end position="103"/>
    </location>
</feature>
<dbReference type="Pfam" id="PF02357">
    <property type="entry name" value="NusG"/>
    <property type="match status" value="1"/>
</dbReference>
<dbReference type="CDD" id="cd09895">
    <property type="entry name" value="NGN_SP_UpxY"/>
    <property type="match status" value="1"/>
</dbReference>
<dbReference type="InterPro" id="IPR036735">
    <property type="entry name" value="NGN_dom_sf"/>
</dbReference>
<sequence>MPIRPKEPDIFPENLLDESVSLAREGRWWALYTKARQEKILMQRLRELRISHYCPLVPKRTKTPKGRIFTSYIPLFSGYVFLCGQDEDRYRAVTTNCVSRCIEVPDRETLVSELRSIQRVIASGLPILPESRITAGTRVRIRSGPLAGIEGVVISRHGEERFIVMVSFIQQGASLLADLVELEPIAEGC</sequence>
<gene>
    <name evidence="3" type="ORF">THTE_3875</name>
</gene>
<evidence type="ECO:0000313" key="4">
    <source>
        <dbReference type="Proteomes" id="UP000215086"/>
    </source>
</evidence>
<dbReference type="SUPFAM" id="SSF50104">
    <property type="entry name" value="Translation proteins SH3-like domain"/>
    <property type="match status" value="1"/>
</dbReference>
<dbReference type="RefSeq" id="WP_095416250.1">
    <property type="nucleotide sequence ID" value="NZ_CP018477.1"/>
</dbReference>
<dbReference type="SUPFAM" id="SSF82679">
    <property type="entry name" value="N-utilization substance G protein NusG, N-terminal domain"/>
    <property type="match status" value="1"/>
</dbReference>
<reference evidence="3 4" key="1">
    <citation type="journal article" name="Front. Microbiol.">
        <title>Sugar Metabolism of the First Thermophilic Planctomycete Thermogutta terrifontis: Comparative Genomic and Transcriptomic Approaches.</title>
        <authorList>
            <person name="Elcheninov A.G."/>
            <person name="Menzel P."/>
            <person name="Gudbergsdottir S.R."/>
            <person name="Slesarev A.I."/>
            <person name="Kadnikov V.V."/>
            <person name="Krogh A."/>
            <person name="Bonch-Osmolovskaya E.A."/>
            <person name="Peng X."/>
            <person name="Kublanov I.V."/>
        </authorList>
    </citation>
    <scope>NUCLEOTIDE SEQUENCE [LARGE SCALE GENOMIC DNA]</scope>
    <source>
        <strain evidence="3 4">R1</strain>
    </source>
</reference>
<organism evidence="3 4">
    <name type="scientific">Thermogutta terrifontis</name>
    <dbReference type="NCBI Taxonomy" id="1331910"/>
    <lineage>
        <taxon>Bacteria</taxon>
        <taxon>Pseudomonadati</taxon>
        <taxon>Planctomycetota</taxon>
        <taxon>Planctomycetia</taxon>
        <taxon>Pirellulales</taxon>
        <taxon>Thermoguttaceae</taxon>
        <taxon>Thermogutta</taxon>
    </lineage>
</organism>
<dbReference type="GO" id="GO:0006354">
    <property type="term" value="P:DNA-templated transcription elongation"/>
    <property type="evidence" value="ECO:0007669"/>
    <property type="project" value="InterPro"/>
</dbReference>
<keyword evidence="4" id="KW-1185">Reference proteome</keyword>
<dbReference type="OrthoDB" id="275381at2"/>
<dbReference type="EMBL" id="CP018477">
    <property type="protein sequence ID" value="ASV76476.1"/>
    <property type="molecule type" value="Genomic_DNA"/>
</dbReference>
<evidence type="ECO:0000313" key="3">
    <source>
        <dbReference type="EMBL" id="ASV76476.1"/>
    </source>
</evidence>
<dbReference type="InterPro" id="IPR008991">
    <property type="entry name" value="Translation_prot_SH3-like_sf"/>
</dbReference>
<keyword evidence="1" id="KW-0804">Transcription</keyword>
<name>A0A286RKJ0_9BACT</name>
<accession>A0A286RKJ0</accession>
<evidence type="ECO:0000259" key="2">
    <source>
        <dbReference type="Pfam" id="PF02357"/>
    </source>
</evidence>
<dbReference type="InterPro" id="IPR006645">
    <property type="entry name" value="NGN-like_dom"/>
</dbReference>
<dbReference type="Proteomes" id="UP000215086">
    <property type="component" value="Chromosome"/>
</dbReference>
<dbReference type="Gene3D" id="3.30.70.940">
    <property type="entry name" value="NusG, N-terminal domain"/>
    <property type="match status" value="1"/>
</dbReference>
<protein>
    <submittedName>
        <fullName evidence="3">Transcriptional activator RfaH</fullName>
    </submittedName>
</protein>
<dbReference type="AlphaFoldDB" id="A0A286RKJ0"/>
<proteinExistence type="predicted"/>